<evidence type="ECO:0000256" key="1">
    <source>
        <dbReference type="SAM" id="MobiDB-lite"/>
    </source>
</evidence>
<organism evidence="2 3">
    <name type="scientific">Mycobacterium scrofulaceum</name>
    <dbReference type="NCBI Taxonomy" id="1783"/>
    <lineage>
        <taxon>Bacteria</taxon>
        <taxon>Bacillati</taxon>
        <taxon>Actinomycetota</taxon>
        <taxon>Actinomycetes</taxon>
        <taxon>Mycobacteriales</taxon>
        <taxon>Mycobacteriaceae</taxon>
        <taxon>Mycobacterium</taxon>
    </lineage>
</organism>
<proteinExistence type="predicted"/>
<feature type="compositionally biased region" description="Pro residues" evidence="1">
    <location>
        <begin position="122"/>
        <end position="132"/>
    </location>
</feature>
<dbReference type="EMBL" id="MVIJ01000024">
    <property type="protein sequence ID" value="ORB73009.1"/>
    <property type="molecule type" value="Genomic_DNA"/>
</dbReference>
<comment type="caution">
    <text evidence="2">The sequence shown here is derived from an EMBL/GenBank/DDBJ whole genome shotgun (WGS) entry which is preliminary data.</text>
</comment>
<dbReference type="Proteomes" id="UP000192601">
    <property type="component" value="Unassembled WGS sequence"/>
</dbReference>
<sequence>MAAVIGVAGTSLLPVANADTLPNGYSVTCTSSGSDAICNFTGCPRVNGDEAGDVLHVRANGSDQQEISKDCNNAATYNVGNISADGITISVQGCRKHRLGSDDCGAWSDYKYTPPAISAAPAAPPAAPPAPAPNADRPVRCTGGGYELPPGSDCSKTPNPNPPAAPVTNAIQLSFGPPRFGSITATVSNSSALTATCSYHSTPIDPGIPNFTVGPRASTDVPIKGFNTGTSYHVTVSCHDASGKQTQEIGHAETNVTF</sequence>
<reference evidence="2 3" key="1">
    <citation type="submission" date="2017-02" db="EMBL/GenBank/DDBJ databases">
        <title>The new phylogeny of genus Mycobacterium.</title>
        <authorList>
            <person name="Tortoli E."/>
            <person name="Trovato A."/>
            <person name="Cirillo D.M."/>
        </authorList>
    </citation>
    <scope>NUCLEOTIDE SEQUENCE [LARGE SCALE GENOMIC DNA]</scope>
    <source>
        <strain evidence="2 3">DSM 43992</strain>
    </source>
</reference>
<name>A0A1X0KCX8_MYCSC</name>
<evidence type="ECO:0000313" key="2">
    <source>
        <dbReference type="EMBL" id="ORB73009.1"/>
    </source>
</evidence>
<feature type="region of interest" description="Disordered" evidence="1">
    <location>
        <begin position="120"/>
        <end position="167"/>
    </location>
</feature>
<gene>
    <name evidence="2" type="ORF">BST44_16520</name>
</gene>
<accession>A0A1X0KCX8</accession>
<evidence type="ECO:0000313" key="3">
    <source>
        <dbReference type="Proteomes" id="UP000192601"/>
    </source>
</evidence>
<dbReference type="AlphaFoldDB" id="A0A1X0KCX8"/>
<keyword evidence="3" id="KW-1185">Reference proteome</keyword>
<protein>
    <submittedName>
        <fullName evidence="2">Uncharacterized protein</fullName>
    </submittedName>
</protein>
<dbReference type="STRING" id="1783.BST44_16520"/>